<dbReference type="GO" id="GO:0003676">
    <property type="term" value="F:nucleic acid binding"/>
    <property type="evidence" value="ECO:0007669"/>
    <property type="project" value="InterPro"/>
</dbReference>
<feature type="domain" description="CCHC-type" evidence="3">
    <location>
        <begin position="26"/>
        <end position="42"/>
    </location>
</feature>
<evidence type="ECO:0000313" key="5">
    <source>
        <dbReference type="Proteomes" id="UP000019335"/>
    </source>
</evidence>
<feature type="region of interest" description="Disordered" evidence="2">
    <location>
        <begin position="379"/>
        <end position="400"/>
    </location>
</feature>
<dbReference type="GO" id="GO:0008270">
    <property type="term" value="F:zinc ion binding"/>
    <property type="evidence" value="ECO:0007669"/>
    <property type="project" value="InterPro"/>
</dbReference>
<comment type="caution">
    <text evidence="4">The sequence shown here is derived from an EMBL/GenBank/DDBJ whole genome shotgun (WGS) entry which is preliminary data.</text>
</comment>
<dbReference type="Pfam" id="PF22936">
    <property type="entry name" value="Pol_BBD"/>
    <property type="match status" value="1"/>
</dbReference>
<evidence type="ECO:0000256" key="1">
    <source>
        <dbReference type="ARBA" id="ARBA00022750"/>
    </source>
</evidence>
<keyword evidence="5" id="KW-1185">Reference proteome</keyword>
<feature type="region of interest" description="Disordered" evidence="2">
    <location>
        <begin position="316"/>
        <end position="350"/>
    </location>
</feature>
<reference evidence="4 5" key="1">
    <citation type="journal article" date="2014" name="Mol. Plant">
        <title>Chromosome Scale Genome Assembly and Transcriptome Profiling of Nannochloropsis gaditana in Nitrogen Depletion.</title>
        <authorList>
            <person name="Corteggiani Carpinelli E."/>
            <person name="Telatin A."/>
            <person name="Vitulo N."/>
            <person name="Forcato C."/>
            <person name="D'Angelo M."/>
            <person name="Schiavon R."/>
            <person name="Vezzi A."/>
            <person name="Giacometti G.M."/>
            <person name="Morosinotto T."/>
            <person name="Valle G."/>
        </authorList>
    </citation>
    <scope>NUCLEOTIDE SEQUENCE [LARGE SCALE GENOMIC DNA]</scope>
    <source>
        <strain evidence="4 5">B-31</strain>
    </source>
</reference>
<evidence type="ECO:0000313" key="4">
    <source>
        <dbReference type="EMBL" id="EWM20690.1"/>
    </source>
</evidence>
<dbReference type="SUPFAM" id="SSF56672">
    <property type="entry name" value="DNA/RNA polymerases"/>
    <property type="match status" value="1"/>
</dbReference>
<dbReference type="EMBL" id="AZIL01002875">
    <property type="protein sequence ID" value="EWM20690.1"/>
    <property type="molecule type" value="Genomic_DNA"/>
</dbReference>
<feature type="compositionally biased region" description="Basic residues" evidence="2">
    <location>
        <begin position="380"/>
        <end position="389"/>
    </location>
</feature>
<evidence type="ECO:0000259" key="3">
    <source>
        <dbReference type="SMART" id="SM00343"/>
    </source>
</evidence>
<dbReference type="AlphaFoldDB" id="W7T0T3"/>
<accession>W7T0T3</accession>
<feature type="region of interest" description="Disordered" evidence="2">
    <location>
        <begin position="44"/>
        <end position="99"/>
    </location>
</feature>
<feature type="domain" description="CCHC-type" evidence="3">
    <location>
        <begin position="105"/>
        <end position="121"/>
    </location>
</feature>
<proteinExistence type="predicted"/>
<dbReference type="OrthoDB" id="413361at2759"/>
<dbReference type="CDD" id="cd09272">
    <property type="entry name" value="RNase_HI_RT_Ty1"/>
    <property type="match status" value="1"/>
</dbReference>
<keyword evidence="1" id="KW-0645">Protease</keyword>
<organism evidence="4 5">
    <name type="scientific">Nannochloropsis gaditana</name>
    <dbReference type="NCBI Taxonomy" id="72520"/>
    <lineage>
        <taxon>Eukaryota</taxon>
        <taxon>Sar</taxon>
        <taxon>Stramenopiles</taxon>
        <taxon>Ochrophyta</taxon>
        <taxon>Eustigmatophyceae</taxon>
        <taxon>Eustigmatales</taxon>
        <taxon>Monodopsidaceae</taxon>
        <taxon>Nannochloropsis</taxon>
    </lineage>
</organism>
<dbReference type="InterPro" id="IPR057670">
    <property type="entry name" value="SH3_retrovirus"/>
</dbReference>
<protein>
    <submittedName>
        <fullName evidence="4">Gag-pol polyprotein</fullName>
    </submittedName>
</protein>
<dbReference type="Gene3D" id="4.10.60.10">
    <property type="entry name" value="Zinc finger, CCHC-type"/>
    <property type="match status" value="1"/>
</dbReference>
<dbReference type="Proteomes" id="UP000019335">
    <property type="component" value="Unassembled WGS sequence"/>
</dbReference>
<gene>
    <name evidence="4" type="ORF">Naga_100433g2</name>
</gene>
<sequence>MSNHFVTNVASKVKDDQCLAVNFNGYCNWCGKYGHKETECLVKRNGGGRAGPPNNGNKSGRYERVPGNPYNGPGKGGRISYGRGNGGRGGRNGRGRGKGLHGGNGCRYCGSADHWGNECPKNKTEHSYTCLLATKNISGALECTQMTSVMVDSGATSHMKRDTTGLTNVRRHYGHVYVANGEKLEVCYIGDWLMEVKHNDGTIKGVMFKNVIVVPNLSRDLLSMAKIDKAGGKIVIREGKGKLDDRALEGILIGYDAIGNNPKCYRIYMPSIGKYIKSGHVTFDEATFPVMKQKQPVSRVELHDDVEEDDVDSMKIVGAHQKDDQRPAEDDGNIEDDLHQDEIPDDCDVDHVRDDPSQVGATGWKDTDNIVQNMNNMGRTRSRTKARERHRLDDGSTTMGGSLAFAAASEIVNEDYHLTEDESEVRAERRKARDAEYQAHMKNGTWELTPLPKGERCISSGWVDSDKRDQNGVIVRRKARFIAKGYSQEFGYDYLYTYAPVASITTIRLILAIACILDLELDNMDVETAYLQSDLEEKVYVKQPIGYEQYGSNGEELVCRLRKSLYGLKQSGRNWHKKIDGWFRGYGFHPSSADPCLYVKFGSSGEILVIVLYVDDLIITSNSREMVNKFKHAISREFSMKDLKELDWILGMAIKRDREKRVMEISQTAYIDMMLAKFGMADCKPVLTPMEGTLTKMDGKDVKPDNEYMKLVGSLLYAALVTRPDIAFAVQSLGKHLQGSNEEHWIAAKRVLRYQKVGFADADYAGDKDNRRSTSGYTFTLSHGDDVNTIDWKAKQQEVVALSSAESELISACSATQSAVYIRQLLTDLGFKQDEATVIMENNQACIAMSNNPITHKRTKHIDVRYHFVRDKVESKEVELVYIPTQHQLADILTKPLSNIRLAMIRNRMMGYKHASYRINCFGSYIVIRSTSGGDANIRMT</sequence>
<dbReference type="SMART" id="SM00343">
    <property type="entry name" value="ZnF_C2HC"/>
    <property type="match status" value="2"/>
</dbReference>
<dbReference type="PANTHER" id="PTHR11439">
    <property type="entry name" value="GAG-POL-RELATED RETROTRANSPOSON"/>
    <property type="match status" value="1"/>
</dbReference>
<dbReference type="InterPro" id="IPR043502">
    <property type="entry name" value="DNA/RNA_pol_sf"/>
</dbReference>
<dbReference type="InterPro" id="IPR001878">
    <property type="entry name" value="Znf_CCHC"/>
</dbReference>
<evidence type="ECO:0000256" key="2">
    <source>
        <dbReference type="SAM" id="MobiDB-lite"/>
    </source>
</evidence>
<feature type="compositionally biased region" description="Basic and acidic residues" evidence="2">
    <location>
        <begin position="320"/>
        <end position="329"/>
    </location>
</feature>
<name>W7T0T3_9STRA</name>
<keyword evidence="1" id="KW-0378">Hydrolase</keyword>
<dbReference type="InterPro" id="IPR054722">
    <property type="entry name" value="PolX-like_BBD"/>
</dbReference>
<dbReference type="Pfam" id="PF07727">
    <property type="entry name" value="RVT_2"/>
    <property type="match status" value="1"/>
</dbReference>
<dbReference type="GO" id="GO:0004190">
    <property type="term" value="F:aspartic-type endopeptidase activity"/>
    <property type="evidence" value="ECO:0007669"/>
    <property type="project" value="UniProtKB-KW"/>
</dbReference>
<keyword evidence="1" id="KW-0064">Aspartyl protease</keyword>
<dbReference type="Pfam" id="PF25597">
    <property type="entry name" value="SH3_retrovirus"/>
    <property type="match status" value="1"/>
</dbReference>
<dbReference type="InterPro" id="IPR013103">
    <property type="entry name" value="RVT_2"/>
</dbReference>
<feature type="compositionally biased region" description="Gly residues" evidence="2">
    <location>
        <begin position="73"/>
        <end position="90"/>
    </location>
</feature>
<dbReference type="PANTHER" id="PTHR11439:SF463">
    <property type="entry name" value="REVERSE TRANSCRIPTASE TY1_COPIA-TYPE DOMAIN-CONTAINING PROTEIN"/>
    <property type="match status" value="1"/>
</dbReference>